<evidence type="ECO:0000259" key="2">
    <source>
        <dbReference type="Pfam" id="PF07331"/>
    </source>
</evidence>
<gene>
    <name evidence="3" type="ORF">RXV79_22070</name>
</gene>
<feature type="transmembrane region" description="Helical" evidence="1">
    <location>
        <begin position="127"/>
        <end position="147"/>
    </location>
</feature>
<dbReference type="InterPro" id="IPR009936">
    <property type="entry name" value="DUF1468"/>
</dbReference>
<dbReference type="Pfam" id="PF07331">
    <property type="entry name" value="TctB"/>
    <property type="match status" value="1"/>
</dbReference>
<dbReference type="EMBL" id="CP136336">
    <property type="protein sequence ID" value="WOB07585.1"/>
    <property type="molecule type" value="Genomic_DNA"/>
</dbReference>
<proteinExistence type="predicted"/>
<accession>A0ABZ0CRH2</accession>
<sequence>MDSEHQKPGPSTRGPELALAGFLMVLAGFVIVDSVRTGIGWGDDGPKSGYFPFRIGLLLLGASGWVFVTTLLKWRETHPLFAERSQLATVMAMLIPMVVYVGGIAFLGLYVSSLVLIGYFMRRYGRFGWPLTAAVSVGVPLVFFLVFERWFLVPLPKGPIERLLGF</sequence>
<keyword evidence="1" id="KW-1133">Transmembrane helix</keyword>
<name>A0ABZ0CRH2_9BURK</name>
<evidence type="ECO:0000256" key="1">
    <source>
        <dbReference type="SAM" id="Phobius"/>
    </source>
</evidence>
<feature type="domain" description="DUF1468" evidence="2">
    <location>
        <begin position="19"/>
        <end position="156"/>
    </location>
</feature>
<evidence type="ECO:0000313" key="4">
    <source>
        <dbReference type="Proteomes" id="UP001303946"/>
    </source>
</evidence>
<evidence type="ECO:0000313" key="3">
    <source>
        <dbReference type="EMBL" id="WOB07585.1"/>
    </source>
</evidence>
<feature type="transmembrane region" description="Helical" evidence="1">
    <location>
        <begin position="93"/>
        <end position="121"/>
    </location>
</feature>
<reference evidence="3 4" key="1">
    <citation type="submission" date="2023-10" db="EMBL/GenBank/DDBJ databases">
        <title>Bacteria for the degradation of biodegradable plastic PBAT(Polybutylene adipate terephthalate).</title>
        <authorList>
            <person name="Weon H.-Y."/>
            <person name="Yeon J."/>
        </authorList>
    </citation>
    <scope>NUCLEOTIDE SEQUENCE [LARGE SCALE GENOMIC DNA]</scope>
    <source>
        <strain evidence="3 4">SBD 7-3</strain>
    </source>
</reference>
<keyword evidence="4" id="KW-1185">Reference proteome</keyword>
<dbReference type="RefSeq" id="WP_316700243.1">
    <property type="nucleotide sequence ID" value="NZ_CP136336.1"/>
</dbReference>
<feature type="transmembrane region" description="Helical" evidence="1">
    <location>
        <begin position="17"/>
        <end position="39"/>
    </location>
</feature>
<dbReference type="Proteomes" id="UP001303946">
    <property type="component" value="Chromosome"/>
</dbReference>
<keyword evidence="1" id="KW-0812">Transmembrane</keyword>
<protein>
    <submittedName>
        <fullName evidence="3">Tripartite tricarboxylate transporter TctB family protein</fullName>
    </submittedName>
</protein>
<organism evidence="3 4">
    <name type="scientific">Piscinibacter gummiphilus</name>
    <dbReference type="NCBI Taxonomy" id="946333"/>
    <lineage>
        <taxon>Bacteria</taxon>
        <taxon>Pseudomonadati</taxon>
        <taxon>Pseudomonadota</taxon>
        <taxon>Betaproteobacteria</taxon>
        <taxon>Burkholderiales</taxon>
        <taxon>Sphaerotilaceae</taxon>
        <taxon>Piscinibacter</taxon>
    </lineage>
</organism>
<feature type="transmembrane region" description="Helical" evidence="1">
    <location>
        <begin position="51"/>
        <end position="72"/>
    </location>
</feature>
<keyword evidence="1" id="KW-0472">Membrane</keyword>